<evidence type="ECO:0000256" key="4">
    <source>
        <dbReference type="ARBA" id="ARBA00023242"/>
    </source>
</evidence>
<proteinExistence type="inferred from homology"/>
<evidence type="ECO:0000256" key="3">
    <source>
        <dbReference type="ARBA" id="ARBA00022448"/>
    </source>
</evidence>
<sequence length="2042" mass="230250">MCNHCSSTTEMAVSLSPRTWTPYKELQEIVEAAIHKKQPDAVHDLEVALQKHKPDFLSLLKTPAKNAAFRDLVRKSKTEGIPIHGQQGTQTFSEDFIQEALIISDLFELNEFAALELLIAGEDEKPSYPGLTRGLLAVLLFYDGRKSLVLALRTLMQSLTGRTWTLELSPELSELTNTYILQLIDGKLTDRILEVISKMDLTLEMDKLQNNRALGSIKYKRQVQDIYMEIKTSLAECLFCLSCQRGLSKDDTLRLLAYLRKDNCLEADGSISPVSLHLLMALLFAFDVSILELEDAEEMAQELAVCKDPGFVAEIHKELTSDTPWAVPGLKAVAQFAWGLMLRQISQFPVAADVGDSCEEDEMLIDTAIDNQVFLFLHNSVLTAKDFHQEEFHLRRLHGLLTDFIYHMPLKVKDIRNRGDEAARIMLAHIQEGQEPPSTLKRDFEHLLNLLGRLYSKDPLHLELALEFWCPPEPNSTSFQDVYHYRPPQRQVALHKFVRMAGDLLPASLYVPYVTMLEGLATGPHCSQHCFNLLKINGGSASTVSWDHIFSSLGQYYTSLRREAPSSHDASHVYRAMYSRVITSQELEGLLAIISLTRTIVSESESCRIALCENQQWSAIVVLFGLVTCSVPAPMKAELLRMLAALAKTPEIASNLWQTLEASQILVTIPSSGQQKGGIKVELDEIESRNEEYVITRAFLELLDTLTNIPIPAALGAGVRAAGFDPYLEFIRDDVFLKFGSRAYKNAGEKWEMAVSALQILKKLLQHHEIVPEDFVDQVVELQGVGTMPINKPPGHVLMVYMLRDTELFSQILKILDDGIKLLELYSHIPGQSSLEKACLLCLQMIECALEKEDQFVNMIRNTGANIMVTSMDKMLLGINPRSLKADNLVNIAKYVMFNSTLPNQSLSAVRILYLVCKSASVQRVMVNLFTENQATKVDLLHGFVECLEQDDVEPVEMNLDLMSEKRDEDLVPSQLRNLTRQHLLKLLLYSLEQSAPNLAHFLLGFEIRKPVSKTTLQDAGVLNSPKTCLHAILTMLNRGAGSGSGPNCLRETPVLAELCYQLIYYLAANKDTSLPTLRYLRTSHDFLFRQIQHLPFDSAEIGHNVTNHQSWLLKTLAVELRLTSLNRQRSHTQRLMKLLLDDKDADETEVLQVVASENPELPSSSRYGDQSMFHTSQYGRRVIGQQSRRKLMRLLDSLEFTQEYPDQLDLEFFEPHMIQQVLASVEGKTEQGICYYNVKTLHRILMNELNNLPGTTMAGQRTHIQEEIESILRIVVARNNVSLSLHSKRQAFDAWRHVTEVILSSCPEDLLAGEARQSLLFELLQDLLLKISDENALSELTAPASGVLLTLIANLQHCFFSEDLESNGKEARSSQYTSQLERSQGTSLSGVSWGQGSGSRTLFATSLQITLKGLIEHLLRSSGRQQRVRVKLYGALLYYLQIVQRPKTPSGLSGDAASKSIESRLLATADTEYDHLKRENITTILSYGDKLMDLVCRDACDGLDVGRMLALSVLDTILTMDKFQQWQSFLSSKGYLQHLIDSIASDDSSLVDLLGFKLSILKSLYLFESKMSLLTRVAESAVGAYTLLHCGIMNRLASCTFFDMRPEVERLPSAGEEDEDDEFLPDIMSRYRRLLLATLKLCLAILTSLGIENVEAGMKVMQFVVAHGDVFHSILRDRQPSLNLQTLKELALTTAVLARANSQGDEASEFSEVDTAAIEFRGHRARIQRQMIALLPKYCLSERMNKQLKTLEGKETREKKNLKEEITIAFLEVATNVTTYCRAIVSNSGPSAQYCQILFGPSLEEAMSKDLRGSDEFSLSSLSPAQSPNLGVIVYQIKQCSNTFISVFDSHKQHLRKLEGLAELSSEDLKQFSGVATVEMSSQHRQLLAKKRLTQIIHYNYRQLQFLSYILENCLFLLWRHLEYYLIHCVPLEKQPSVYQGYIRRQQQMRRLQDVAGLSGSSRLPDQESTSETFEMEDQRKGVSQQEIETLKQTAVSVLNESLFKKVQEINQNFCKGRTHYGFVEAVNRRIKGLLRLHTGS</sequence>
<accession>A0ABD3XB18</accession>
<comment type="caution">
    <text evidence="6">The sequence shown here is derived from an EMBL/GenBank/DDBJ whole genome shotgun (WGS) entry which is preliminary data.</text>
</comment>
<evidence type="ECO:0000256" key="5">
    <source>
        <dbReference type="SAM" id="MobiDB-lite"/>
    </source>
</evidence>
<comment type="subcellular location">
    <subcellularLocation>
        <location evidence="1">Nucleus</location>
    </subcellularLocation>
</comment>
<keyword evidence="3" id="KW-0813">Transport</keyword>
<evidence type="ECO:0000313" key="7">
    <source>
        <dbReference type="Proteomes" id="UP001634394"/>
    </source>
</evidence>
<keyword evidence="4" id="KW-0539">Nucleus</keyword>
<dbReference type="Pfam" id="PF11894">
    <property type="entry name" value="Nup192"/>
    <property type="match status" value="1"/>
</dbReference>
<comment type="similarity">
    <text evidence="2">Belongs to the NUP186/NUP192/NUP205 family.</text>
</comment>
<dbReference type="GO" id="GO:0005634">
    <property type="term" value="C:nucleus"/>
    <property type="evidence" value="ECO:0007669"/>
    <property type="project" value="UniProtKB-SubCell"/>
</dbReference>
<dbReference type="PANTHER" id="PTHR31344">
    <property type="entry name" value="NUCLEAR PORE COMPLEX PROTEIN NUP205"/>
    <property type="match status" value="1"/>
</dbReference>
<organism evidence="6 7">
    <name type="scientific">Sinanodonta woodiana</name>
    <name type="common">Chinese pond mussel</name>
    <name type="synonym">Anodonta woodiana</name>
    <dbReference type="NCBI Taxonomy" id="1069815"/>
    <lineage>
        <taxon>Eukaryota</taxon>
        <taxon>Metazoa</taxon>
        <taxon>Spiralia</taxon>
        <taxon>Lophotrochozoa</taxon>
        <taxon>Mollusca</taxon>
        <taxon>Bivalvia</taxon>
        <taxon>Autobranchia</taxon>
        <taxon>Heteroconchia</taxon>
        <taxon>Palaeoheterodonta</taxon>
        <taxon>Unionida</taxon>
        <taxon>Unionoidea</taxon>
        <taxon>Unionidae</taxon>
        <taxon>Unioninae</taxon>
        <taxon>Sinanodonta</taxon>
    </lineage>
</organism>
<evidence type="ECO:0000313" key="6">
    <source>
        <dbReference type="EMBL" id="KAL3882663.1"/>
    </source>
</evidence>
<evidence type="ECO:0008006" key="8">
    <source>
        <dbReference type="Google" id="ProtNLM"/>
    </source>
</evidence>
<gene>
    <name evidence="6" type="ORF">ACJMK2_028981</name>
</gene>
<name>A0ABD3XB18_SINWO</name>
<reference evidence="6 7" key="1">
    <citation type="submission" date="2024-11" db="EMBL/GenBank/DDBJ databases">
        <title>Chromosome-level genome assembly of the freshwater bivalve Anodonta woodiana.</title>
        <authorList>
            <person name="Chen X."/>
        </authorList>
    </citation>
    <scope>NUCLEOTIDE SEQUENCE [LARGE SCALE GENOMIC DNA]</scope>
    <source>
        <strain evidence="6">MN2024</strain>
        <tissue evidence="6">Gills</tissue>
    </source>
</reference>
<protein>
    <recommendedName>
        <fullName evidence="8">Nuclear pore complex protein Nup205</fullName>
    </recommendedName>
</protein>
<dbReference type="EMBL" id="JBJQND010000003">
    <property type="protein sequence ID" value="KAL3882663.1"/>
    <property type="molecule type" value="Genomic_DNA"/>
</dbReference>
<dbReference type="Proteomes" id="UP001634394">
    <property type="component" value="Unassembled WGS sequence"/>
</dbReference>
<keyword evidence="7" id="KW-1185">Reference proteome</keyword>
<dbReference type="InterPro" id="IPR021827">
    <property type="entry name" value="Nup186/Nup192/Nup205"/>
</dbReference>
<feature type="compositionally biased region" description="Polar residues" evidence="5">
    <location>
        <begin position="1960"/>
        <end position="1974"/>
    </location>
</feature>
<evidence type="ECO:0000256" key="2">
    <source>
        <dbReference type="ARBA" id="ARBA00005892"/>
    </source>
</evidence>
<evidence type="ECO:0000256" key="1">
    <source>
        <dbReference type="ARBA" id="ARBA00004123"/>
    </source>
</evidence>
<dbReference type="PANTHER" id="PTHR31344:SF0">
    <property type="entry name" value="NUCLEAR PORE COMPLEX PROTEIN NUP205"/>
    <property type="match status" value="1"/>
</dbReference>
<feature type="region of interest" description="Disordered" evidence="5">
    <location>
        <begin position="1957"/>
        <end position="1980"/>
    </location>
</feature>